<dbReference type="RefSeq" id="WP_128562932.1">
    <property type="nucleotide sequence ID" value="NZ_BPQH01000002.1"/>
</dbReference>
<evidence type="ECO:0000313" key="2">
    <source>
        <dbReference type="EMBL" id="GJD48277.1"/>
    </source>
</evidence>
<sequence>MHAVAAALTAAVLAAGAAYAHETLTRTPRQQAGTLTCTTRPDLSLVFGRIPVADCTFVADRGGFRQSYAAMLSPVRRTREVAVAETMTWSVMTADGFSRPSMIGGAFLALADAPEIIAPPRARDGKAGAVTLRLVSHSGQRVAKFALGTPRVDFAAIGTQLTR</sequence>
<keyword evidence="1" id="KW-0732">Signal</keyword>
<dbReference type="Pfam" id="PF06186">
    <property type="entry name" value="DUF992"/>
    <property type="match status" value="1"/>
</dbReference>
<evidence type="ECO:0000256" key="1">
    <source>
        <dbReference type="SAM" id="SignalP"/>
    </source>
</evidence>
<protein>
    <recommendedName>
        <fullName evidence="4">DUF992 domain-containing protein</fullName>
    </recommendedName>
</protein>
<comment type="caution">
    <text evidence="2">The sequence shown here is derived from an EMBL/GenBank/DDBJ whole genome shotgun (WGS) entry which is preliminary data.</text>
</comment>
<proteinExistence type="predicted"/>
<dbReference type="Proteomes" id="UP001055167">
    <property type="component" value="Unassembled WGS sequence"/>
</dbReference>
<gene>
    <name evidence="2" type="ORF">OPKNFCMD_0994</name>
</gene>
<accession>A0ABQ4QUL7</accession>
<feature type="signal peptide" evidence="1">
    <location>
        <begin position="1"/>
        <end position="20"/>
    </location>
</feature>
<reference evidence="2" key="2">
    <citation type="submission" date="2021-08" db="EMBL/GenBank/DDBJ databases">
        <authorList>
            <person name="Tani A."/>
            <person name="Ola A."/>
            <person name="Ogura Y."/>
            <person name="Katsura K."/>
            <person name="Hayashi T."/>
        </authorList>
    </citation>
    <scope>NUCLEOTIDE SEQUENCE</scope>
    <source>
        <strain evidence="2">KCTC 52305</strain>
    </source>
</reference>
<dbReference type="InterPro" id="IPR009333">
    <property type="entry name" value="DUF992"/>
</dbReference>
<evidence type="ECO:0008006" key="4">
    <source>
        <dbReference type="Google" id="ProtNLM"/>
    </source>
</evidence>
<feature type="chain" id="PRO_5045986639" description="DUF992 domain-containing protein" evidence="1">
    <location>
        <begin position="21"/>
        <end position="163"/>
    </location>
</feature>
<evidence type="ECO:0000313" key="3">
    <source>
        <dbReference type="Proteomes" id="UP001055167"/>
    </source>
</evidence>
<name>A0ABQ4QUL7_9HYPH</name>
<dbReference type="EMBL" id="BPQH01000002">
    <property type="protein sequence ID" value="GJD48277.1"/>
    <property type="molecule type" value="Genomic_DNA"/>
</dbReference>
<reference evidence="2" key="1">
    <citation type="journal article" date="2021" name="Front. Microbiol.">
        <title>Comprehensive Comparative Genomics and Phenotyping of Methylobacterium Species.</title>
        <authorList>
            <person name="Alessa O."/>
            <person name="Ogura Y."/>
            <person name="Fujitani Y."/>
            <person name="Takami H."/>
            <person name="Hayashi T."/>
            <person name="Sahin N."/>
            <person name="Tani A."/>
        </authorList>
    </citation>
    <scope>NUCLEOTIDE SEQUENCE</scope>
    <source>
        <strain evidence="2">KCTC 52305</strain>
    </source>
</reference>
<organism evidence="2 3">
    <name type="scientific">Methylobacterium crusticola</name>
    <dbReference type="NCBI Taxonomy" id="1697972"/>
    <lineage>
        <taxon>Bacteria</taxon>
        <taxon>Pseudomonadati</taxon>
        <taxon>Pseudomonadota</taxon>
        <taxon>Alphaproteobacteria</taxon>
        <taxon>Hyphomicrobiales</taxon>
        <taxon>Methylobacteriaceae</taxon>
        <taxon>Methylobacterium</taxon>
    </lineage>
</organism>
<keyword evidence="3" id="KW-1185">Reference proteome</keyword>